<dbReference type="EMBL" id="CAVNYO010000181">
    <property type="protein sequence ID" value="CAK5272392.1"/>
    <property type="molecule type" value="Genomic_DNA"/>
</dbReference>
<evidence type="ECO:0000313" key="2">
    <source>
        <dbReference type="EMBL" id="CAK5272392.1"/>
    </source>
</evidence>
<gene>
    <name evidence="2" type="ORF">MYCIT1_LOCUS18027</name>
</gene>
<dbReference type="AlphaFoldDB" id="A0AAD2HB66"/>
<dbReference type="Proteomes" id="UP001295794">
    <property type="component" value="Unassembled WGS sequence"/>
</dbReference>
<sequence>QIARESRPSGMCHHHVLRDGIGSIVFSAAGAMYVCGTALFSSRTLSAVPCAHKRRPAYSIFTWETRRHTFLRTSSRAQECSQ</sequence>
<keyword evidence="1" id="KW-1133">Transmembrane helix</keyword>
<evidence type="ECO:0000256" key="1">
    <source>
        <dbReference type="SAM" id="Phobius"/>
    </source>
</evidence>
<feature type="transmembrane region" description="Helical" evidence="1">
    <location>
        <begin position="21"/>
        <end position="40"/>
    </location>
</feature>
<accession>A0AAD2HB66</accession>
<organism evidence="2 3">
    <name type="scientific">Mycena citricolor</name>
    <dbReference type="NCBI Taxonomy" id="2018698"/>
    <lineage>
        <taxon>Eukaryota</taxon>
        <taxon>Fungi</taxon>
        <taxon>Dikarya</taxon>
        <taxon>Basidiomycota</taxon>
        <taxon>Agaricomycotina</taxon>
        <taxon>Agaricomycetes</taxon>
        <taxon>Agaricomycetidae</taxon>
        <taxon>Agaricales</taxon>
        <taxon>Marasmiineae</taxon>
        <taxon>Mycenaceae</taxon>
        <taxon>Mycena</taxon>
    </lineage>
</organism>
<comment type="caution">
    <text evidence="2">The sequence shown here is derived from an EMBL/GenBank/DDBJ whole genome shotgun (WGS) entry which is preliminary data.</text>
</comment>
<proteinExistence type="predicted"/>
<feature type="non-terminal residue" evidence="2">
    <location>
        <position position="82"/>
    </location>
</feature>
<protein>
    <submittedName>
        <fullName evidence="2">Uncharacterized protein</fullName>
    </submittedName>
</protein>
<reference evidence="2" key="1">
    <citation type="submission" date="2023-11" db="EMBL/GenBank/DDBJ databases">
        <authorList>
            <person name="De Vega J J."/>
            <person name="De Vega J J."/>
        </authorList>
    </citation>
    <scope>NUCLEOTIDE SEQUENCE</scope>
</reference>
<name>A0AAD2HB66_9AGAR</name>
<keyword evidence="1" id="KW-0472">Membrane</keyword>
<evidence type="ECO:0000313" key="3">
    <source>
        <dbReference type="Proteomes" id="UP001295794"/>
    </source>
</evidence>
<keyword evidence="3" id="KW-1185">Reference proteome</keyword>
<keyword evidence="1" id="KW-0812">Transmembrane</keyword>